<dbReference type="Gene3D" id="3.40.50.10860">
    <property type="entry name" value="Leucine Dehydrogenase, chain A, domain 1"/>
    <property type="match status" value="1"/>
</dbReference>
<name>A0ABP5QYD4_9MICO</name>
<sequence length="306" mass="32694">MTSTFWFFGVTTGQSAMQRIYPLWMEHLGIDSELRGIDFALDAPAEGYRAAVERIRDDPASIGALITTHKLAVLNAARDLFDELDDSARLLHEVSCIAKRGDRMLGAALDDRTSSLALRGLAGEGWWDAGGELLLLGAGGASVATVLGVHRAAEAGLDAPARIRVTARSPHRLSELTALADSVGLRIPLDPVVAADAAATDAVVATLPPHSIVVNATGMGKDRPGSPTSDGVRYPDDSIAWDMNYRGERLFLEQARAQGASARTRVVDGWDYFVHSWTHVVAVVHQVDISGPVFDEMSAIARSAMA</sequence>
<accession>A0ABP5QYD4</accession>
<evidence type="ECO:0000313" key="2">
    <source>
        <dbReference type="Proteomes" id="UP001500929"/>
    </source>
</evidence>
<dbReference type="InterPro" id="IPR036291">
    <property type="entry name" value="NAD(P)-bd_dom_sf"/>
</dbReference>
<dbReference type="SUPFAM" id="SSF51735">
    <property type="entry name" value="NAD(P)-binding Rossmann-fold domains"/>
    <property type="match status" value="1"/>
</dbReference>
<evidence type="ECO:0000313" key="1">
    <source>
        <dbReference type="EMBL" id="GAA2245137.1"/>
    </source>
</evidence>
<keyword evidence="2" id="KW-1185">Reference proteome</keyword>
<comment type="caution">
    <text evidence="1">The sequence shown here is derived from an EMBL/GenBank/DDBJ whole genome shotgun (WGS) entry which is preliminary data.</text>
</comment>
<proteinExistence type="predicted"/>
<protein>
    <submittedName>
        <fullName evidence="1">Shikimate dehydrogenase</fullName>
    </submittedName>
</protein>
<reference evidence="2" key="1">
    <citation type="journal article" date="2019" name="Int. J. Syst. Evol. Microbiol.">
        <title>The Global Catalogue of Microorganisms (GCM) 10K type strain sequencing project: providing services to taxonomists for standard genome sequencing and annotation.</title>
        <authorList>
            <consortium name="The Broad Institute Genomics Platform"/>
            <consortium name="The Broad Institute Genome Sequencing Center for Infectious Disease"/>
            <person name="Wu L."/>
            <person name="Ma J."/>
        </authorList>
    </citation>
    <scope>NUCLEOTIDE SEQUENCE [LARGE SCALE GENOMIC DNA]</scope>
    <source>
        <strain evidence="2">JCM 16117</strain>
    </source>
</reference>
<dbReference type="Proteomes" id="UP001500929">
    <property type="component" value="Unassembled WGS sequence"/>
</dbReference>
<gene>
    <name evidence="1" type="ORF">GCM10009851_32990</name>
</gene>
<dbReference type="Gene3D" id="3.40.50.720">
    <property type="entry name" value="NAD(P)-binding Rossmann-like Domain"/>
    <property type="match status" value="1"/>
</dbReference>
<dbReference type="RefSeq" id="WP_259480629.1">
    <property type="nucleotide sequence ID" value="NZ_BAAAQY010000011.1"/>
</dbReference>
<organism evidence="1 2">
    <name type="scientific">Herbiconiux moechotypicola</name>
    <dbReference type="NCBI Taxonomy" id="637393"/>
    <lineage>
        <taxon>Bacteria</taxon>
        <taxon>Bacillati</taxon>
        <taxon>Actinomycetota</taxon>
        <taxon>Actinomycetes</taxon>
        <taxon>Micrococcales</taxon>
        <taxon>Microbacteriaceae</taxon>
        <taxon>Herbiconiux</taxon>
    </lineage>
</organism>
<dbReference type="EMBL" id="BAAAQY010000011">
    <property type="protein sequence ID" value="GAA2245137.1"/>
    <property type="molecule type" value="Genomic_DNA"/>
</dbReference>